<dbReference type="EMBL" id="JYDT01000010">
    <property type="protein sequence ID" value="KRY91868.1"/>
    <property type="molecule type" value="Genomic_DNA"/>
</dbReference>
<dbReference type="Proteomes" id="UP000054995">
    <property type="component" value="Unassembled WGS sequence"/>
</dbReference>
<proteinExistence type="predicted"/>
<name>A0A0V1G188_TRIPS</name>
<accession>A0A0V1G188</accession>
<keyword evidence="2" id="KW-1185">Reference proteome</keyword>
<dbReference type="AlphaFoldDB" id="A0A0V1G188"/>
<gene>
    <name evidence="1" type="ORF">T4D_5006</name>
</gene>
<organism evidence="1 2">
    <name type="scientific">Trichinella pseudospiralis</name>
    <name type="common">Parasitic roundworm</name>
    <dbReference type="NCBI Taxonomy" id="6337"/>
    <lineage>
        <taxon>Eukaryota</taxon>
        <taxon>Metazoa</taxon>
        <taxon>Ecdysozoa</taxon>
        <taxon>Nematoda</taxon>
        <taxon>Enoplea</taxon>
        <taxon>Dorylaimia</taxon>
        <taxon>Trichinellida</taxon>
        <taxon>Trichinellidae</taxon>
        <taxon>Trichinella</taxon>
    </lineage>
</organism>
<comment type="caution">
    <text evidence="1">The sequence shown here is derived from an EMBL/GenBank/DDBJ whole genome shotgun (WGS) entry which is preliminary data.</text>
</comment>
<reference evidence="1 2" key="1">
    <citation type="submission" date="2015-01" db="EMBL/GenBank/DDBJ databases">
        <title>Evolution of Trichinella species and genotypes.</title>
        <authorList>
            <person name="Korhonen P.K."/>
            <person name="Edoardo P."/>
            <person name="Giuseppe L.R."/>
            <person name="Gasser R.B."/>
        </authorList>
    </citation>
    <scope>NUCLEOTIDE SEQUENCE [LARGE SCALE GENOMIC DNA]</scope>
    <source>
        <strain evidence="1">ISS470</strain>
    </source>
</reference>
<evidence type="ECO:0000313" key="2">
    <source>
        <dbReference type="Proteomes" id="UP000054995"/>
    </source>
</evidence>
<protein>
    <submittedName>
        <fullName evidence="1">Uncharacterized protein</fullName>
    </submittedName>
</protein>
<sequence>MLTMSKAKKGTSCLEFEYALLYISNKVAFSVYPISLDKVKEDKQLTRRSLPFSRSPQHGLLPAEHLVCRQIQINERQPKLVPSLLHPPVLSYDSLATTVFPQQQLLPVTLTPP</sequence>
<evidence type="ECO:0000313" key="1">
    <source>
        <dbReference type="EMBL" id="KRY91868.1"/>
    </source>
</evidence>